<evidence type="ECO:0000259" key="12">
    <source>
        <dbReference type="Pfam" id="PF16900"/>
    </source>
</evidence>
<dbReference type="CDD" id="cd04474">
    <property type="entry name" value="RPA1_DBD_A"/>
    <property type="match status" value="1"/>
</dbReference>
<dbReference type="Proteomes" id="UP000186804">
    <property type="component" value="Unassembled WGS sequence"/>
</dbReference>
<keyword evidence="3" id="KW-0235">DNA replication</keyword>
<evidence type="ECO:0000256" key="5">
    <source>
        <dbReference type="ARBA" id="ARBA00022771"/>
    </source>
</evidence>
<dbReference type="GO" id="GO:0008270">
    <property type="term" value="F:zinc ion binding"/>
    <property type="evidence" value="ECO:0007669"/>
    <property type="project" value="UniProtKB-KW"/>
</dbReference>
<dbReference type="OrthoDB" id="1751331at2759"/>
<proteinExistence type="inferred from homology"/>
<keyword evidence="6" id="KW-0862">Zinc</keyword>
<comment type="similarity">
    <text evidence="2">Belongs to the replication factor A protein 1 family.</text>
</comment>
<evidence type="ECO:0000313" key="13">
    <source>
        <dbReference type="EMBL" id="OII72316.1"/>
    </source>
</evidence>
<keyword evidence="8" id="KW-0539">Nucleus</keyword>
<dbReference type="InterPro" id="IPR031657">
    <property type="entry name" value="REPA_OB_2"/>
</dbReference>
<organism evidence="13 14">
    <name type="scientific">Cryptosporidium andersoni</name>
    <dbReference type="NCBI Taxonomy" id="117008"/>
    <lineage>
        <taxon>Eukaryota</taxon>
        <taxon>Sar</taxon>
        <taxon>Alveolata</taxon>
        <taxon>Apicomplexa</taxon>
        <taxon>Conoidasida</taxon>
        <taxon>Coccidia</taxon>
        <taxon>Eucoccidiorida</taxon>
        <taxon>Eimeriorina</taxon>
        <taxon>Cryptosporidiidae</taxon>
        <taxon>Cryptosporidium</taxon>
    </lineage>
</organism>
<dbReference type="GO" id="GO:0006260">
    <property type="term" value="P:DNA replication"/>
    <property type="evidence" value="ECO:0007669"/>
    <property type="project" value="UniProtKB-KW"/>
</dbReference>
<evidence type="ECO:0000313" key="14">
    <source>
        <dbReference type="Proteomes" id="UP000186804"/>
    </source>
</evidence>
<dbReference type="InterPro" id="IPR012340">
    <property type="entry name" value="NA-bd_OB-fold"/>
</dbReference>
<reference evidence="13 14" key="1">
    <citation type="submission" date="2016-10" db="EMBL/GenBank/DDBJ databases">
        <title>Reductive evolution of mitochondrial metabolism and differential evolution of invasion-related proteins in Cryptosporidium.</title>
        <authorList>
            <person name="Liu S."/>
            <person name="Roellig D.M."/>
            <person name="Guo Y."/>
            <person name="Li N."/>
            <person name="Frace M.A."/>
            <person name="Tang K."/>
            <person name="Zhang L."/>
            <person name="Feng Y."/>
            <person name="Xiao L."/>
        </authorList>
    </citation>
    <scope>NUCLEOTIDE SEQUENCE [LARGE SCALE GENOMIC DNA]</scope>
    <source>
        <strain evidence="13">30847</strain>
    </source>
</reference>
<dbReference type="InterPro" id="IPR013955">
    <property type="entry name" value="Rep_factor-A_C"/>
</dbReference>
<dbReference type="FunFam" id="2.40.50.140:FF:000041">
    <property type="entry name" value="Replication protein A subunit"/>
    <property type="match status" value="1"/>
</dbReference>
<feature type="compositionally biased region" description="Low complexity" evidence="9">
    <location>
        <begin position="126"/>
        <end position="163"/>
    </location>
</feature>
<evidence type="ECO:0000256" key="3">
    <source>
        <dbReference type="ARBA" id="ARBA00022705"/>
    </source>
</evidence>
<name>A0A1J4MH22_9CRYT</name>
<dbReference type="PANTHER" id="PTHR47165:SF4">
    <property type="entry name" value="OS03G0429900 PROTEIN"/>
    <property type="match status" value="1"/>
</dbReference>
<dbReference type="AlphaFoldDB" id="A0A1J4MH22"/>
<accession>A0A1J4MH22</accession>
<evidence type="ECO:0000256" key="6">
    <source>
        <dbReference type="ARBA" id="ARBA00022833"/>
    </source>
</evidence>
<dbReference type="FunFam" id="2.40.50.140:FF:000064">
    <property type="entry name" value="Replication protein A subunit"/>
    <property type="match status" value="1"/>
</dbReference>
<keyword evidence="14" id="KW-1185">Reference proteome</keyword>
<evidence type="ECO:0000256" key="7">
    <source>
        <dbReference type="ARBA" id="ARBA00023125"/>
    </source>
</evidence>
<dbReference type="CDD" id="cd04475">
    <property type="entry name" value="RPA1_DBD_B"/>
    <property type="match status" value="1"/>
</dbReference>
<dbReference type="RefSeq" id="XP_067066911.1">
    <property type="nucleotide sequence ID" value="XM_067211503.1"/>
</dbReference>
<feature type="domain" description="Replication protein A 70 kDa DNA-binding subunit B/D first OB fold" evidence="10">
    <location>
        <begin position="379"/>
        <end position="481"/>
    </location>
</feature>
<feature type="domain" description="Replication protein A OB" evidence="12">
    <location>
        <begin position="499"/>
        <end position="595"/>
    </location>
</feature>
<evidence type="ECO:0000259" key="11">
    <source>
        <dbReference type="Pfam" id="PF08646"/>
    </source>
</evidence>
<evidence type="ECO:0000256" key="9">
    <source>
        <dbReference type="SAM" id="MobiDB-lite"/>
    </source>
</evidence>
<dbReference type="PANTHER" id="PTHR47165">
    <property type="entry name" value="OS03G0429900 PROTEIN"/>
    <property type="match status" value="1"/>
</dbReference>
<dbReference type="GeneID" id="92365451"/>
<dbReference type="Pfam" id="PF16900">
    <property type="entry name" value="REPA_OB_2"/>
    <property type="match status" value="1"/>
</dbReference>
<feature type="region of interest" description="Disordered" evidence="9">
    <location>
        <begin position="123"/>
        <end position="165"/>
    </location>
</feature>
<dbReference type="InterPro" id="IPR003871">
    <property type="entry name" value="RFA1B/D_OB_1st"/>
</dbReference>
<keyword evidence="4" id="KW-0479">Metal-binding</keyword>
<dbReference type="Pfam" id="PF08646">
    <property type="entry name" value="Rep_fac-A_C"/>
    <property type="match status" value="1"/>
</dbReference>
<dbReference type="Gene3D" id="2.40.50.140">
    <property type="entry name" value="Nucleic acid-binding proteins"/>
    <property type="match status" value="3"/>
</dbReference>
<sequence length="870" mass="96259">MSSLNIEYPSELQRGVCDQLLSGIPSSNGSIVVILAINLIRSGPRALVHVADAGSNIHESGVPLSIRLVMSDATQFQPGDLIRIIRFSLNEIHSTKLVTVIQFEKVGHWSGYTAIGKAIPHPGMGSNKVSSSNNSVNNDQQQNQQISGNNFYNSAGSSNGNSSERQFNTVVTNNNRFGSVNQYNNTDTNLIGNNSTNQFNSSGIGNDQMGHGELSNSGNNNFNQINNGTFSNNINIQSDKQNITHDLIIGNQYNGNNNIAGSEVMSNSSCNNGINQKVNNIYNNLNGGSNQQGMSGPMNSNLYGSNIQLNSDRTNHNIYSGNNQPSTGPIHSNPYRRSIQQIPGSGAVNMGHIQRSGPYLSGSRGGPISRNQDIPVYPIKSITSYLHRWRIIGRVISKSDVRTFSSSKSKEGKVFSFEICDAEGSEIRATCFTKAVDKFYEFLKEGEVYSFSKGDVKEANAKFNKTGHGFEIIFNEDADIQSMPEDSRIPKKAYNFVSIADIRNYSKGQSIDILGILWKASPIMTITIKSTGADTQKRELTILDRSGYSIDLTLWSERTNLDEGMLAQNPMIAVKNAIIEEFNGFKLKFGPNTSIEWNPINIEQADELRQWFQESNNQNSIVSLSTNSTGNINSGTNSQRQSIEEIIATATSGVNSSDILDGGIWVFTNATIRTIRDNKYFWSSCRQCKRKVTEIEDPNSVSALILPFSSENDNKVNTGPNYHCPNCQQTIEDPLRKYILSCELIDSTGTLRAVAFAEHGESIMDGLNVDQLESMKNDPEKNTEDIFADKNFSEWVFKLNGRKEVYQDSTILKYRIFGVEDMTSPDVLNREAKKKLDYVYSKLNGSIQSPNLNISSDKVKIRTGFETIQF</sequence>
<dbReference type="GO" id="GO:0003677">
    <property type="term" value="F:DNA binding"/>
    <property type="evidence" value="ECO:0007669"/>
    <property type="project" value="UniProtKB-KW"/>
</dbReference>
<dbReference type="InterPro" id="IPR047192">
    <property type="entry name" value="Euk_RPA1_DBD_C"/>
</dbReference>
<keyword evidence="7" id="KW-0238">DNA-binding</keyword>
<evidence type="ECO:0000259" key="10">
    <source>
        <dbReference type="Pfam" id="PF02721"/>
    </source>
</evidence>
<dbReference type="VEuPathDB" id="CryptoDB:cand_012660"/>
<dbReference type="SUPFAM" id="SSF50249">
    <property type="entry name" value="Nucleic acid-binding proteins"/>
    <property type="match status" value="3"/>
</dbReference>
<dbReference type="Pfam" id="PF02721">
    <property type="entry name" value="DUF223"/>
    <property type="match status" value="1"/>
</dbReference>
<dbReference type="EMBL" id="LRBS01000117">
    <property type="protein sequence ID" value="OII72316.1"/>
    <property type="molecule type" value="Genomic_DNA"/>
</dbReference>
<evidence type="ECO:0000256" key="8">
    <source>
        <dbReference type="ARBA" id="ARBA00023242"/>
    </source>
</evidence>
<comment type="subcellular location">
    <subcellularLocation>
        <location evidence="1">Nucleus</location>
    </subcellularLocation>
</comment>
<gene>
    <name evidence="13" type="ORF">cand_012660</name>
</gene>
<dbReference type="CDD" id="cd04476">
    <property type="entry name" value="RPA1_DBD_C"/>
    <property type="match status" value="1"/>
</dbReference>
<evidence type="ECO:0000256" key="2">
    <source>
        <dbReference type="ARBA" id="ARBA00005690"/>
    </source>
</evidence>
<keyword evidence="5" id="KW-0863">Zinc-finger</keyword>
<comment type="caution">
    <text evidence="13">The sequence shown here is derived from an EMBL/GenBank/DDBJ whole genome shotgun (WGS) entry which is preliminary data.</text>
</comment>
<feature type="domain" description="Replication factor A C-terminal" evidence="11">
    <location>
        <begin position="666"/>
        <end position="822"/>
    </location>
</feature>
<evidence type="ECO:0000256" key="1">
    <source>
        <dbReference type="ARBA" id="ARBA00004123"/>
    </source>
</evidence>
<dbReference type="GO" id="GO:0005634">
    <property type="term" value="C:nucleus"/>
    <property type="evidence" value="ECO:0007669"/>
    <property type="project" value="UniProtKB-SubCell"/>
</dbReference>
<evidence type="ECO:0000256" key="4">
    <source>
        <dbReference type="ARBA" id="ARBA00022723"/>
    </source>
</evidence>
<protein>
    <submittedName>
        <fullName evidence="13">Replication factor-A protein 1</fullName>
    </submittedName>
</protein>